<dbReference type="Proteomes" id="UP000056252">
    <property type="component" value="Chromosome"/>
</dbReference>
<dbReference type="InterPro" id="IPR001240">
    <property type="entry name" value="PRAI_dom"/>
</dbReference>
<keyword evidence="7 9" id="KW-0057">Aromatic amino acid biosynthesis</keyword>
<protein>
    <recommendedName>
        <fullName evidence="4 9">N-(5'-phosphoribosyl)anthranilate isomerase</fullName>
        <shortName evidence="9">PRAI</shortName>
        <ecNumber evidence="3 9">5.3.1.24</ecNumber>
    </recommendedName>
</protein>
<evidence type="ECO:0000313" key="11">
    <source>
        <dbReference type="EMBL" id="ALO49840.1"/>
    </source>
</evidence>
<evidence type="ECO:0000256" key="8">
    <source>
        <dbReference type="ARBA" id="ARBA00023235"/>
    </source>
</evidence>
<dbReference type="GO" id="GO:0000162">
    <property type="term" value="P:L-tryptophan biosynthetic process"/>
    <property type="evidence" value="ECO:0007669"/>
    <property type="project" value="UniProtKB-UniRule"/>
</dbReference>
<evidence type="ECO:0000256" key="4">
    <source>
        <dbReference type="ARBA" id="ARBA00022272"/>
    </source>
</evidence>
<dbReference type="eggNOG" id="COG0135">
    <property type="taxonomic scope" value="Bacteria"/>
</dbReference>
<evidence type="ECO:0000259" key="10">
    <source>
        <dbReference type="Pfam" id="PF00697"/>
    </source>
</evidence>
<keyword evidence="8 9" id="KW-0413">Isomerase</keyword>
<comment type="similarity">
    <text evidence="9">Belongs to the TrpF family.</text>
</comment>
<dbReference type="InterPro" id="IPR044643">
    <property type="entry name" value="TrpF_fam"/>
</dbReference>
<comment type="pathway">
    <text evidence="2 9">Amino-acid biosynthesis; L-tryptophan biosynthesis; L-tryptophan from chorismate: step 3/5.</text>
</comment>
<evidence type="ECO:0000256" key="2">
    <source>
        <dbReference type="ARBA" id="ARBA00004664"/>
    </source>
</evidence>
<keyword evidence="6 9" id="KW-0822">Tryptophan biosynthesis</keyword>
<sequence length="237" mass="26834">MIIKVCGMRDPENIRAVSALDIDLLGFVFYPKSPRFVRMIPSGAGIVPDYSQERLESVSGSSEAVKRNQGKRLQRVGLFIDDMPQNIITRVYNYQLDYVQLHGNEPRTTCDNLRSTIDPDIRPGIKIIKTIRVRTESDLNQCREYEGAVDLFIFDTRNNTADDTGKHFDPTLLAHYDGEIPFLLSGGIGPDDTDKVLDFDHPKCVGINLNLYFEIAPAVKDVDKLNAFISKIRQNKR</sequence>
<organism evidence="11 12">
    <name type="scientific">Hoylesella enoeca</name>
    <dbReference type="NCBI Taxonomy" id="76123"/>
    <lineage>
        <taxon>Bacteria</taxon>
        <taxon>Pseudomonadati</taxon>
        <taxon>Bacteroidota</taxon>
        <taxon>Bacteroidia</taxon>
        <taxon>Bacteroidales</taxon>
        <taxon>Prevotellaceae</taxon>
        <taxon>Hoylesella</taxon>
    </lineage>
</organism>
<evidence type="ECO:0000256" key="9">
    <source>
        <dbReference type="HAMAP-Rule" id="MF_00135"/>
    </source>
</evidence>
<dbReference type="InterPro" id="IPR011060">
    <property type="entry name" value="RibuloseP-bd_barrel"/>
</dbReference>
<evidence type="ECO:0000313" key="12">
    <source>
        <dbReference type="Proteomes" id="UP000056252"/>
    </source>
</evidence>
<dbReference type="SUPFAM" id="SSF51366">
    <property type="entry name" value="Ribulose-phoshate binding barrel"/>
    <property type="match status" value="1"/>
</dbReference>
<evidence type="ECO:0000256" key="3">
    <source>
        <dbReference type="ARBA" id="ARBA00012572"/>
    </source>
</evidence>
<dbReference type="UniPathway" id="UPA00035">
    <property type="reaction ID" value="UER00042"/>
</dbReference>
<reference evidence="12" key="1">
    <citation type="submission" date="2015-11" db="EMBL/GenBank/DDBJ databases">
        <authorList>
            <person name="Holder M.E."/>
            <person name="Ajami N.J."/>
            <person name="Petrosino J.F."/>
        </authorList>
    </citation>
    <scope>NUCLEOTIDE SEQUENCE [LARGE SCALE GENOMIC DNA]</scope>
    <source>
        <strain evidence="12">F0113</strain>
    </source>
</reference>
<evidence type="ECO:0000256" key="1">
    <source>
        <dbReference type="ARBA" id="ARBA00001164"/>
    </source>
</evidence>
<dbReference type="PANTHER" id="PTHR42894:SF1">
    <property type="entry name" value="N-(5'-PHOSPHORIBOSYL)ANTHRANILATE ISOMERASE"/>
    <property type="match status" value="1"/>
</dbReference>
<dbReference type="KEGG" id="peo:AS203_03745"/>
<dbReference type="Pfam" id="PF00697">
    <property type="entry name" value="PRAI"/>
    <property type="match status" value="1"/>
</dbReference>
<keyword evidence="12" id="KW-1185">Reference proteome</keyword>
<dbReference type="RefSeq" id="WP_025065792.1">
    <property type="nucleotide sequence ID" value="NZ_CP013195.1"/>
</dbReference>
<evidence type="ECO:0000256" key="5">
    <source>
        <dbReference type="ARBA" id="ARBA00022605"/>
    </source>
</evidence>
<name>A0A0S2KNJ9_9BACT</name>
<gene>
    <name evidence="9" type="primary">trpF</name>
    <name evidence="11" type="ORF">AS203_03745</name>
</gene>
<feature type="domain" description="N-(5'phosphoribosyl) anthranilate isomerase (PRAI)" evidence="10">
    <location>
        <begin position="62"/>
        <end position="230"/>
    </location>
</feature>
<dbReference type="STRING" id="76123.AS203_03745"/>
<dbReference type="InterPro" id="IPR013785">
    <property type="entry name" value="Aldolase_TIM"/>
</dbReference>
<proteinExistence type="inferred from homology"/>
<keyword evidence="5 9" id="KW-0028">Amino-acid biosynthesis</keyword>
<dbReference type="AlphaFoldDB" id="A0A0S2KNJ9"/>
<dbReference type="OrthoDB" id="9786954at2"/>
<dbReference type="EMBL" id="CP013195">
    <property type="protein sequence ID" value="ALO49840.1"/>
    <property type="molecule type" value="Genomic_DNA"/>
</dbReference>
<evidence type="ECO:0000256" key="6">
    <source>
        <dbReference type="ARBA" id="ARBA00022822"/>
    </source>
</evidence>
<comment type="catalytic activity">
    <reaction evidence="1 9">
        <text>N-(5-phospho-beta-D-ribosyl)anthranilate = 1-(2-carboxyphenylamino)-1-deoxy-D-ribulose 5-phosphate</text>
        <dbReference type="Rhea" id="RHEA:21540"/>
        <dbReference type="ChEBI" id="CHEBI:18277"/>
        <dbReference type="ChEBI" id="CHEBI:58613"/>
        <dbReference type="EC" id="5.3.1.24"/>
    </reaction>
</comment>
<dbReference type="GO" id="GO:0004640">
    <property type="term" value="F:phosphoribosylanthranilate isomerase activity"/>
    <property type="evidence" value="ECO:0007669"/>
    <property type="project" value="UniProtKB-UniRule"/>
</dbReference>
<accession>A0A0S2KNJ9</accession>
<dbReference type="HAMAP" id="MF_00135">
    <property type="entry name" value="PRAI"/>
    <property type="match status" value="1"/>
</dbReference>
<dbReference type="PANTHER" id="PTHR42894">
    <property type="entry name" value="N-(5'-PHOSPHORIBOSYL)ANTHRANILATE ISOMERASE"/>
    <property type="match status" value="1"/>
</dbReference>
<dbReference type="CDD" id="cd00405">
    <property type="entry name" value="PRAI"/>
    <property type="match status" value="1"/>
</dbReference>
<evidence type="ECO:0000256" key="7">
    <source>
        <dbReference type="ARBA" id="ARBA00023141"/>
    </source>
</evidence>
<dbReference type="EC" id="5.3.1.24" evidence="3 9"/>
<dbReference type="Gene3D" id="3.20.20.70">
    <property type="entry name" value="Aldolase class I"/>
    <property type="match status" value="1"/>
</dbReference>